<keyword evidence="2" id="KW-1185">Reference proteome</keyword>
<comment type="caution">
    <text evidence="1">The sequence shown here is derived from an EMBL/GenBank/DDBJ whole genome shotgun (WGS) entry which is preliminary data.</text>
</comment>
<dbReference type="OrthoDB" id="9790745at2"/>
<name>A0A367EXK1_9ACTN</name>
<reference evidence="1 2" key="1">
    <citation type="submission" date="2018-06" db="EMBL/GenBank/DDBJ databases">
        <title>Sphaerisporangium craniellae sp. nov., isolated from a marine sponge in the South China Sea.</title>
        <authorList>
            <person name="Li L."/>
        </authorList>
    </citation>
    <scope>NUCLEOTIDE SEQUENCE [LARGE SCALE GENOMIC DNA]</scope>
    <source>
        <strain evidence="1 2">CCTCC AA 208026</strain>
    </source>
</reference>
<proteinExistence type="predicted"/>
<dbReference type="PANTHER" id="PTHR36849:SF1">
    <property type="entry name" value="CYTOPLASMIC PROTEIN"/>
    <property type="match status" value="1"/>
</dbReference>
<organism evidence="1 2">
    <name type="scientific">Sphaerisporangium album</name>
    <dbReference type="NCBI Taxonomy" id="509200"/>
    <lineage>
        <taxon>Bacteria</taxon>
        <taxon>Bacillati</taxon>
        <taxon>Actinomycetota</taxon>
        <taxon>Actinomycetes</taxon>
        <taxon>Streptosporangiales</taxon>
        <taxon>Streptosporangiaceae</taxon>
        <taxon>Sphaerisporangium</taxon>
    </lineage>
</organism>
<protein>
    <submittedName>
        <fullName evidence="1">DUF488 family protein</fullName>
    </submittedName>
</protein>
<dbReference type="InterPro" id="IPR052552">
    <property type="entry name" value="YeaO-like"/>
</dbReference>
<gene>
    <name evidence="1" type="ORF">DQ384_34985</name>
</gene>
<evidence type="ECO:0000313" key="2">
    <source>
        <dbReference type="Proteomes" id="UP000253094"/>
    </source>
</evidence>
<dbReference type="AlphaFoldDB" id="A0A367EXK1"/>
<dbReference type="EMBL" id="QOIL01000027">
    <property type="protein sequence ID" value="RCG22803.1"/>
    <property type="molecule type" value="Genomic_DNA"/>
</dbReference>
<evidence type="ECO:0000313" key="1">
    <source>
        <dbReference type="EMBL" id="RCG22803.1"/>
    </source>
</evidence>
<dbReference type="Pfam" id="PF22752">
    <property type="entry name" value="DUF488-N3i"/>
    <property type="match status" value="1"/>
</dbReference>
<sequence>MPSPVRVRRVYDDPSPEDGTRVLVDRLWPRGLSKEAADVGLWLKDIAPSDELRAWYGHVPDRFPEFERRYLAELEDPRHRPALEWLRELLHEPPLTLLTATRDVRISHAAVLARLLGQAG</sequence>
<accession>A0A367EXK1</accession>
<dbReference type="Proteomes" id="UP000253094">
    <property type="component" value="Unassembled WGS sequence"/>
</dbReference>
<dbReference type="PANTHER" id="PTHR36849">
    <property type="entry name" value="CYTOPLASMIC PROTEIN-RELATED"/>
    <property type="match status" value="1"/>
</dbReference>